<dbReference type="EMBL" id="CAJVPY010007132">
    <property type="protein sequence ID" value="CAG8675708.1"/>
    <property type="molecule type" value="Genomic_DNA"/>
</dbReference>
<accession>A0A9N9EG90</accession>
<proteinExistence type="predicted"/>
<dbReference type="OrthoDB" id="2421461at2759"/>
<reference evidence="1" key="1">
    <citation type="submission" date="2021-06" db="EMBL/GenBank/DDBJ databases">
        <authorList>
            <person name="Kallberg Y."/>
            <person name="Tangrot J."/>
            <person name="Rosling A."/>
        </authorList>
    </citation>
    <scope>NUCLEOTIDE SEQUENCE</scope>
    <source>
        <strain evidence="1">MA453B</strain>
    </source>
</reference>
<protein>
    <submittedName>
        <fullName evidence="1">4045_t:CDS:1</fullName>
    </submittedName>
</protein>
<sequence>MTIAFILDPNYLEESKKNINEPDCLSIFANFISLKYPTEEASRIYAELLKFQHIIEHNKNKNIRVLDEEDINNENAEEDYINNENAEEDYIDNENAENDFNLNNNDIFI</sequence>
<name>A0A9N9EG90_9GLOM</name>
<organism evidence="1 2">
    <name type="scientific">Dentiscutata erythropus</name>
    <dbReference type="NCBI Taxonomy" id="1348616"/>
    <lineage>
        <taxon>Eukaryota</taxon>
        <taxon>Fungi</taxon>
        <taxon>Fungi incertae sedis</taxon>
        <taxon>Mucoromycota</taxon>
        <taxon>Glomeromycotina</taxon>
        <taxon>Glomeromycetes</taxon>
        <taxon>Diversisporales</taxon>
        <taxon>Gigasporaceae</taxon>
        <taxon>Dentiscutata</taxon>
    </lineage>
</organism>
<keyword evidence="2" id="KW-1185">Reference proteome</keyword>
<gene>
    <name evidence="1" type="ORF">DERYTH_LOCUS11499</name>
</gene>
<evidence type="ECO:0000313" key="2">
    <source>
        <dbReference type="Proteomes" id="UP000789405"/>
    </source>
</evidence>
<dbReference type="Proteomes" id="UP000789405">
    <property type="component" value="Unassembled WGS sequence"/>
</dbReference>
<evidence type="ECO:0000313" key="1">
    <source>
        <dbReference type="EMBL" id="CAG8675708.1"/>
    </source>
</evidence>
<comment type="caution">
    <text evidence="1">The sequence shown here is derived from an EMBL/GenBank/DDBJ whole genome shotgun (WGS) entry which is preliminary data.</text>
</comment>
<dbReference type="AlphaFoldDB" id="A0A9N9EG90"/>